<reference evidence="2" key="1">
    <citation type="journal article" date="2021" name="Mol. Ecol. Resour.">
        <title>Phylogenomic analyses of the genus Drosophila reveals genomic signals of climate adaptation.</title>
        <authorList>
            <person name="Li F."/>
            <person name="Rane R.V."/>
            <person name="Luria V."/>
            <person name="Xiong Z."/>
            <person name="Chen J."/>
            <person name="Li Z."/>
            <person name="Catullo R.A."/>
            <person name="Griffin P.C."/>
            <person name="Schiffer M."/>
            <person name="Pearce S."/>
            <person name="Lee S.F."/>
            <person name="McElroy K."/>
            <person name="Stocker A."/>
            <person name="Shirriffs J."/>
            <person name="Cockerell F."/>
            <person name="Coppin C."/>
            <person name="Sgro C.M."/>
            <person name="Karger A."/>
            <person name="Cain J.W."/>
            <person name="Weber J.A."/>
            <person name="Santpere G."/>
            <person name="Kirschner M.W."/>
            <person name="Hoffmann A.A."/>
            <person name="Oakeshott J.G."/>
            <person name="Zhang G."/>
        </authorList>
    </citation>
    <scope>NUCLEOTIDE SEQUENCE</scope>
    <source>
        <strain evidence="2">BGI-SZ-2011g</strain>
    </source>
</reference>
<dbReference type="AlphaFoldDB" id="A0AAD4PNH4"/>
<sequence>MHETSKLQFLLEEPLLGPLRRLSRLERRELQRKQTSLNLARDMSAERRRATGHKVLLCRCEECARRRRITIGPQTVFKVEFSFKNIDSEYFSEVLEYYCQLHAIDGYIIFSDKGDVAHGVMEGSSQSLSAVMEWIWEKGENHIDQPLSRNVHFSWLMVASLPTRRRFGELDKVPLHTEYEDSSDSEPHDSESSELQ</sequence>
<evidence type="ECO:0000256" key="1">
    <source>
        <dbReference type="SAM" id="MobiDB-lite"/>
    </source>
</evidence>
<protein>
    <submittedName>
        <fullName evidence="2">Uncharacterized protein</fullName>
    </submittedName>
</protein>
<evidence type="ECO:0000313" key="2">
    <source>
        <dbReference type="EMBL" id="KAH8378059.1"/>
    </source>
</evidence>
<feature type="region of interest" description="Disordered" evidence="1">
    <location>
        <begin position="176"/>
        <end position="196"/>
    </location>
</feature>
<keyword evidence="3" id="KW-1185">Reference proteome</keyword>
<gene>
    <name evidence="2" type="ORF">KR093_008877</name>
</gene>
<accession>A0AAD4PNH4</accession>
<organism evidence="2 3">
    <name type="scientific">Drosophila rubida</name>
    <dbReference type="NCBI Taxonomy" id="30044"/>
    <lineage>
        <taxon>Eukaryota</taxon>
        <taxon>Metazoa</taxon>
        <taxon>Ecdysozoa</taxon>
        <taxon>Arthropoda</taxon>
        <taxon>Hexapoda</taxon>
        <taxon>Insecta</taxon>
        <taxon>Pterygota</taxon>
        <taxon>Neoptera</taxon>
        <taxon>Endopterygota</taxon>
        <taxon>Diptera</taxon>
        <taxon>Brachycera</taxon>
        <taxon>Muscomorpha</taxon>
        <taxon>Ephydroidea</taxon>
        <taxon>Drosophilidae</taxon>
        <taxon>Drosophila</taxon>
    </lineage>
</organism>
<comment type="caution">
    <text evidence="2">The sequence shown here is derived from an EMBL/GenBank/DDBJ whole genome shotgun (WGS) entry which is preliminary data.</text>
</comment>
<dbReference type="EMBL" id="JAJJHW010001127">
    <property type="protein sequence ID" value="KAH8378059.1"/>
    <property type="molecule type" value="Genomic_DNA"/>
</dbReference>
<name>A0AAD4PNH4_9MUSC</name>
<proteinExistence type="predicted"/>
<dbReference type="Proteomes" id="UP001200034">
    <property type="component" value="Unassembled WGS sequence"/>
</dbReference>
<evidence type="ECO:0000313" key="3">
    <source>
        <dbReference type="Proteomes" id="UP001200034"/>
    </source>
</evidence>